<protein>
    <submittedName>
        <fullName evidence="2">Putative methyltransferase</fullName>
    </submittedName>
</protein>
<gene>
    <name evidence="2" type="ORF">DFR46_2591</name>
</gene>
<evidence type="ECO:0000313" key="3">
    <source>
        <dbReference type="Proteomes" id="UP000256310"/>
    </source>
</evidence>
<keyword evidence="2" id="KW-0808">Transferase</keyword>
<evidence type="ECO:0000313" key="2">
    <source>
        <dbReference type="EMBL" id="RED17542.1"/>
    </source>
</evidence>
<feature type="signal peptide" evidence="1">
    <location>
        <begin position="1"/>
        <end position="22"/>
    </location>
</feature>
<keyword evidence="2" id="KW-0489">Methyltransferase</keyword>
<dbReference type="Gene3D" id="3.40.50.150">
    <property type="entry name" value="Vaccinia Virus protein VP39"/>
    <property type="match status" value="1"/>
</dbReference>
<reference evidence="2 3" key="1">
    <citation type="submission" date="2018-07" db="EMBL/GenBank/DDBJ databases">
        <title>Genomic Encyclopedia of Type Strains, Phase IV (KMG-IV): sequencing the most valuable type-strain genomes for metagenomic binning, comparative biology and taxonomic classification.</title>
        <authorList>
            <person name="Goeker M."/>
        </authorList>
    </citation>
    <scope>NUCLEOTIDE SEQUENCE [LARGE SCALE GENOMIC DNA]</scope>
    <source>
        <strain evidence="2 3">DSM 26725</strain>
    </source>
</reference>
<keyword evidence="1" id="KW-0732">Signal</keyword>
<dbReference type="EMBL" id="QRDP01000004">
    <property type="protein sequence ID" value="RED17542.1"/>
    <property type="molecule type" value="Genomic_DNA"/>
</dbReference>
<accession>A0A3D9FIX5</accession>
<dbReference type="GO" id="GO:0032259">
    <property type="term" value="P:methylation"/>
    <property type="evidence" value="ECO:0007669"/>
    <property type="project" value="UniProtKB-KW"/>
</dbReference>
<name>A0A3D9FIX5_9SPHN</name>
<feature type="chain" id="PRO_5017577692" evidence="1">
    <location>
        <begin position="23"/>
        <end position="257"/>
    </location>
</feature>
<dbReference type="Proteomes" id="UP000256310">
    <property type="component" value="Unassembled WGS sequence"/>
</dbReference>
<evidence type="ECO:0000256" key="1">
    <source>
        <dbReference type="SAM" id="SignalP"/>
    </source>
</evidence>
<keyword evidence="3" id="KW-1185">Reference proteome</keyword>
<dbReference type="GO" id="GO:0008168">
    <property type="term" value="F:methyltransferase activity"/>
    <property type="evidence" value="ECO:0007669"/>
    <property type="project" value="UniProtKB-KW"/>
</dbReference>
<comment type="caution">
    <text evidence="2">The sequence shown here is derived from an EMBL/GenBank/DDBJ whole genome shotgun (WGS) entry which is preliminary data.</text>
</comment>
<proteinExistence type="predicted"/>
<dbReference type="InterPro" id="IPR029063">
    <property type="entry name" value="SAM-dependent_MTases_sf"/>
</dbReference>
<sequence>MRKYLVTVWTAVLLAIPTIAPAVPADIDAALVNPDRTAEDREQDNARQPARLLNFLGLEQGDRVFDFVAAGGYYSELMARAVGSEGVVMPHNMPGLVEQFGMREGLDARGYGTRIPNAVPFEYEIDEVAFEPNSIDFALFNMVFHDFWFVPAGSETPLSSDPVAFLATLYTGMKPGGIVGIVDHVGLAGSDPAAETQRAHRIDPATIRAMMAEAGFVLDGEADFLRNPEDDHQLSVFAPEIRGQTDRVVYRFRKPHS</sequence>
<dbReference type="SUPFAM" id="SSF53335">
    <property type="entry name" value="S-adenosyl-L-methionine-dependent methyltransferases"/>
    <property type="match status" value="1"/>
</dbReference>
<organism evidence="2 3">
    <name type="scientific">Parasphingopyxis lamellibrachiae</name>
    <dbReference type="NCBI Taxonomy" id="680125"/>
    <lineage>
        <taxon>Bacteria</taxon>
        <taxon>Pseudomonadati</taxon>
        <taxon>Pseudomonadota</taxon>
        <taxon>Alphaproteobacteria</taxon>
        <taxon>Sphingomonadales</taxon>
        <taxon>Sphingomonadaceae</taxon>
        <taxon>Parasphingopyxis</taxon>
    </lineage>
</organism>
<dbReference type="AlphaFoldDB" id="A0A3D9FIX5"/>